<keyword evidence="2" id="KW-1133">Transmembrane helix</keyword>
<evidence type="ECO:0000313" key="4">
    <source>
        <dbReference type="Proteomes" id="UP000431684"/>
    </source>
</evidence>
<evidence type="ECO:0000256" key="1">
    <source>
        <dbReference type="SAM" id="MobiDB-lite"/>
    </source>
</evidence>
<keyword evidence="2" id="KW-0472">Membrane</keyword>
<feature type="transmembrane region" description="Helical" evidence="2">
    <location>
        <begin position="432"/>
        <end position="451"/>
    </location>
</feature>
<feature type="transmembrane region" description="Helical" evidence="2">
    <location>
        <begin position="490"/>
        <end position="508"/>
    </location>
</feature>
<evidence type="ECO:0000256" key="2">
    <source>
        <dbReference type="SAM" id="Phobius"/>
    </source>
</evidence>
<sequence length="572" mass="61618">MRPDSKPEGIRQSMSWLHTWTGIVPGWLLYAVFFTGTLSYFLDEVNLWMKPELHASVPAADAARIAAVALAGMGKLAPDANSWTLELPNERQTTVSATWRDRNAPAGRAGTKRAELDAATGEKIDTRETRGGSFLYRFHFELHAMDRTTGRWIVGIATMFMFVAIISGVITHKKIFAEFFTFRPKKGQRSWLDAHNATAVLALPFHIMITFSGLLLLMATLMPWGADAAYDGNAQAYNMERRGMAPGGQGQGQGQGEQRNAGGREGREGGREGRGGRSRDGGGEAVDLAAAIGPMLAQARTEWKNGGSNHEVGRITVNRPNKPGATVELRAHGSDSLTTRGASARLVFDAATGKIKERPPLPTPSAASAFGNVFASAHMGRFAGPTVRWLLFLSGVVGTAMVATGLVLWVVKRAPERRKLGRTPFGHRLVEVTNTGVITGLALATGAYFWLNRLLPVELAERAAWEINGFFLAWLAALVHAALRPARAAWLEQCIAVAVMFVLLPVLNPLTGGHGLDRSIALGQAGIVGFDFAMLAIAALFGWIARHLIRKDRPLAKAAPGAAPAELTEVTP</sequence>
<feature type="transmembrane region" description="Helical" evidence="2">
    <location>
        <begin position="197"/>
        <end position="221"/>
    </location>
</feature>
<dbReference type="RefSeq" id="WP_155709592.1">
    <property type="nucleotide sequence ID" value="NZ_BMWU01000043.1"/>
</dbReference>
<dbReference type="PANTHER" id="PTHR34219">
    <property type="entry name" value="IRON-REGULATED INNER MEMBRANE PROTEIN-RELATED"/>
    <property type="match status" value="1"/>
</dbReference>
<feature type="region of interest" description="Disordered" evidence="1">
    <location>
        <begin position="241"/>
        <end position="284"/>
    </location>
</feature>
<accession>A0A6I3XJG2</accession>
<organism evidence="3 4">
    <name type="scientific">Pseudoduganella dura</name>
    <dbReference type="NCBI Taxonomy" id="321982"/>
    <lineage>
        <taxon>Bacteria</taxon>
        <taxon>Pseudomonadati</taxon>
        <taxon>Pseudomonadota</taxon>
        <taxon>Betaproteobacteria</taxon>
        <taxon>Burkholderiales</taxon>
        <taxon>Oxalobacteraceae</taxon>
        <taxon>Telluria group</taxon>
        <taxon>Pseudoduganella</taxon>
    </lineage>
</organism>
<feature type="transmembrane region" description="Helical" evidence="2">
    <location>
        <begin position="463"/>
        <end position="483"/>
    </location>
</feature>
<gene>
    <name evidence="3" type="ORF">GJV26_15360</name>
</gene>
<protein>
    <submittedName>
        <fullName evidence="3">PepSY domain-containing protein</fullName>
    </submittedName>
</protein>
<feature type="compositionally biased region" description="Basic and acidic residues" evidence="1">
    <location>
        <begin position="262"/>
        <end position="282"/>
    </location>
</feature>
<feature type="compositionally biased region" description="Gly residues" evidence="1">
    <location>
        <begin position="245"/>
        <end position="255"/>
    </location>
</feature>
<feature type="transmembrane region" description="Helical" evidence="2">
    <location>
        <begin position="389"/>
        <end position="411"/>
    </location>
</feature>
<dbReference type="Proteomes" id="UP000431684">
    <property type="component" value="Unassembled WGS sequence"/>
</dbReference>
<proteinExistence type="predicted"/>
<dbReference type="EMBL" id="WNWM01000002">
    <property type="protein sequence ID" value="MUI13821.1"/>
    <property type="molecule type" value="Genomic_DNA"/>
</dbReference>
<comment type="caution">
    <text evidence="3">The sequence shown here is derived from an EMBL/GenBank/DDBJ whole genome shotgun (WGS) entry which is preliminary data.</text>
</comment>
<dbReference type="OrthoDB" id="9776609at2"/>
<evidence type="ECO:0000313" key="3">
    <source>
        <dbReference type="EMBL" id="MUI13821.1"/>
    </source>
</evidence>
<dbReference type="Pfam" id="PF03929">
    <property type="entry name" value="PepSY_TM"/>
    <property type="match status" value="1"/>
</dbReference>
<name>A0A6I3XJG2_9BURK</name>
<dbReference type="PANTHER" id="PTHR34219:SF4">
    <property type="entry name" value="PEPSY DOMAIN-CONTAINING PROTEIN"/>
    <property type="match status" value="1"/>
</dbReference>
<dbReference type="AlphaFoldDB" id="A0A6I3XJG2"/>
<feature type="transmembrane region" description="Helical" evidence="2">
    <location>
        <begin position="520"/>
        <end position="545"/>
    </location>
</feature>
<reference evidence="3 4" key="1">
    <citation type="submission" date="2019-11" db="EMBL/GenBank/DDBJ databases">
        <title>Draft Genome Sequences of Six Type Strains of the Genus Massilia.</title>
        <authorList>
            <person name="Miess H."/>
            <person name="Frediansyah A."/>
            <person name="Goeker M."/>
            <person name="Gross H."/>
        </authorList>
    </citation>
    <scope>NUCLEOTIDE SEQUENCE [LARGE SCALE GENOMIC DNA]</scope>
    <source>
        <strain evidence="3 4">DSM 17513</strain>
    </source>
</reference>
<feature type="region of interest" description="Disordered" evidence="1">
    <location>
        <begin position="304"/>
        <end position="324"/>
    </location>
</feature>
<dbReference type="InterPro" id="IPR005625">
    <property type="entry name" value="PepSY-ass_TM"/>
</dbReference>
<keyword evidence="4" id="KW-1185">Reference proteome</keyword>
<feature type="transmembrane region" description="Helical" evidence="2">
    <location>
        <begin position="152"/>
        <end position="176"/>
    </location>
</feature>
<feature type="transmembrane region" description="Helical" evidence="2">
    <location>
        <begin position="20"/>
        <end position="42"/>
    </location>
</feature>
<keyword evidence="2" id="KW-0812">Transmembrane</keyword>